<dbReference type="SUPFAM" id="SSF54427">
    <property type="entry name" value="NTF2-like"/>
    <property type="match status" value="1"/>
</dbReference>
<dbReference type="Gene3D" id="3.10.450.50">
    <property type="match status" value="1"/>
</dbReference>
<gene>
    <name evidence="2" type="ORF">SNE33_10055</name>
</gene>
<evidence type="ECO:0000313" key="3">
    <source>
        <dbReference type="Proteomes" id="UP001334501"/>
    </source>
</evidence>
<protein>
    <submittedName>
        <fullName evidence="2">Nuclear transport factor 2 family protein</fullName>
    </submittedName>
</protein>
<dbReference type="EMBL" id="JAXGFO010000058">
    <property type="protein sequence ID" value="MEG3158219.1"/>
    <property type="molecule type" value="Genomic_DNA"/>
</dbReference>
<keyword evidence="3" id="KW-1185">Reference proteome</keyword>
<dbReference type="Proteomes" id="UP001334501">
    <property type="component" value="Unassembled WGS sequence"/>
</dbReference>
<dbReference type="InterPro" id="IPR032710">
    <property type="entry name" value="NTF2-like_dom_sf"/>
</dbReference>
<organism evidence="2 3">
    <name type="scientific">Lysobacter zhanggongensis</name>
    <dbReference type="NCBI Taxonomy" id="1774951"/>
    <lineage>
        <taxon>Bacteria</taxon>
        <taxon>Pseudomonadati</taxon>
        <taxon>Pseudomonadota</taxon>
        <taxon>Gammaproteobacteria</taxon>
        <taxon>Lysobacterales</taxon>
        <taxon>Lysobacteraceae</taxon>
        <taxon>Lysobacter</taxon>
    </lineage>
</organism>
<dbReference type="Pfam" id="PF12680">
    <property type="entry name" value="SnoaL_2"/>
    <property type="match status" value="1"/>
</dbReference>
<dbReference type="InterPro" id="IPR037401">
    <property type="entry name" value="SnoaL-like"/>
</dbReference>
<dbReference type="RefSeq" id="WP_412700178.1">
    <property type="nucleotide sequence ID" value="NZ_JAXGFO010000058.1"/>
</dbReference>
<evidence type="ECO:0000259" key="1">
    <source>
        <dbReference type="Pfam" id="PF12680"/>
    </source>
</evidence>
<comment type="caution">
    <text evidence="2">The sequence shown here is derived from an EMBL/GenBank/DDBJ whole genome shotgun (WGS) entry which is preliminary data.</text>
</comment>
<reference evidence="2 3" key="1">
    <citation type="journal article" date="2017" name="Curr. Microbiol.">
        <title>Lysobacter zhanggongensis sp. nov. Isolated from a Pit Mud.</title>
        <authorList>
            <person name="Zhang X.F."/>
            <person name="Wang H.H."/>
            <person name="Sun X.Y."/>
            <person name="Pan C.M."/>
        </authorList>
    </citation>
    <scope>NUCLEOTIDE SEQUENCE [LARGE SCALE GENOMIC DNA]</scope>
    <source>
        <strain evidence="2 3">ZGLJ7-1</strain>
    </source>
</reference>
<accession>A0ABU7YRU1</accession>
<proteinExistence type="predicted"/>
<evidence type="ECO:0000313" key="2">
    <source>
        <dbReference type="EMBL" id="MEG3158219.1"/>
    </source>
</evidence>
<sequence>MIFHNVAWSELKGMGLLGWCNTSTAALPSTVTQRSSHLSPASILFKAAPAGHRRNVSGKVPPNNSFKPNLLRSTNNMAEKACHVAGSATQVGLTQVLGVHGEVMNNSSMKDLIDRYLVAYNSFDVDGMLSLLSQDVRFENYSGGQLTAATSGIDELRQLAEQSKSLFSEREQRITGLEFSHDFAAATIAYRGKLAADIPNGPLAGTVLDLQGKSEFSFGNGQITKIVDRS</sequence>
<name>A0ABU7YRU1_9GAMM</name>
<feature type="domain" description="SnoaL-like" evidence="1">
    <location>
        <begin position="114"/>
        <end position="225"/>
    </location>
</feature>